<dbReference type="EMBL" id="PYVU01000109">
    <property type="protein sequence ID" value="PTB95432.1"/>
    <property type="molecule type" value="Genomic_DNA"/>
</dbReference>
<feature type="domain" description="M23ase beta-sheet core" evidence="3">
    <location>
        <begin position="140"/>
        <end position="170"/>
    </location>
</feature>
<dbReference type="PANTHER" id="PTHR21666:SF289">
    <property type="entry name" value="L-ALA--D-GLU ENDOPEPTIDASE"/>
    <property type="match status" value="1"/>
</dbReference>
<feature type="domain" description="M23ase beta-sheet core" evidence="3">
    <location>
        <begin position="52"/>
        <end position="118"/>
    </location>
</feature>
<feature type="chain" id="PRO_5015742450" evidence="2">
    <location>
        <begin position="23"/>
        <end position="632"/>
    </location>
</feature>
<dbReference type="AlphaFoldDB" id="A0A2T4DNQ6"/>
<proteinExistence type="predicted"/>
<protein>
    <submittedName>
        <fullName evidence="4">M23 family peptidase</fullName>
    </submittedName>
</protein>
<sequence length="632" mass="71969">MKLNKAFTLIFLSFYSFSKLLAQTDETYLFPINPGNKNYLAGTMGELRSSHFHAGIDIKTGGQEGLPVYATKRGYISRIKVSTSGYGNALYMLHPDGNTSVYAHLREFSDEIAKYVRAAQYENKTYEIELFPDPYEFAFQRGDVIAKSGNTGGSTGPHLHFEIRDEQQRVLNPLHYGFDEIKDNIAPIAQRLAVRPININSRVENRFDRKDYYLSRYGVNYAINDTITAFGKIGIELLGHDKLDGAANQNGISTIEVFVNDEKYHSQIIDVMSFSLMRDIIVHYPYDIKVNKGRTYHNLYVDNGNRLNFYESKANNGYLNIEADSTYHVEIKMHDPYGNISTVTLNIKGKAPAKQIKERIDFELDRISYQVEKNILKVFTRENCEEDANKELSIYINDSIKTVLPAYFLNNVAVYLWDLHEGIPTSVLSCNKGVNISINARAIPHQATVINAENFIVNFPQSALYDTIYVSTAYEVRTQDSLEVFSIEPVTVPLKSSFYVSASPQFSHYQKDKTHVYQTDDAGNFSFVGGSWSGETIQFNHRSMGEFTLVTDDTPPVIRPATEKNYYYISDNLSGIASYTASLNGEWIMMRYEPKLRLVWIEWPEGMQNKRGSFELKVKDNAGNETIYTTKL</sequence>
<name>A0A2T4DNQ6_9BACT</name>
<reference evidence="4 5" key="1">
    <citation type="submission" date="2018-03" db="EMBL/GenBank/DDBJ databases">
        <title>Cross-interface Injection: A General Nanoliter Liquid Handling Method Applied to Single Cells Genome Amplification Automated Nanoliter Liquid Handling Applied to Single Cell Multiple Displacement Amplification.</title>
        <authorList>
            <person name="Yun J."/>
            <person name="Xu P."/>
            <person name="Xu J."/>
            <person name="Dai X."/>
            <person name="Wang Y."/>
            <person name="Zheng X."/>
            <person name="Cao C."/>
            <person name="Yi Q."/>
            <person name="Zhu Y."/>
            <person name="Wang L."/>
            <person name="Dong Z."/>
            <person name="Huang Y."/>
            <person name="Huang L."/>
            <person name="Du W."/>
        </authorList>
    </citation>
    <scope>NUCLEOTIDE SEQUENCE [LARGE SCALE GENOMIC DNA]</scope>
    <source>
        <strain evidence="4 5">Z-D1-2</strain>
    </source>
</reference>
<gene>
    <name evidence="4" type="ORF">C9994_11320</name>
</gene>
<dbReference type="Pfam" id="PF01551">
    <property type="entry name" value="Peptidase_M23"/>
    <property type="match status" value="2"/>
</dbReference>
<evidence type="ECO:0000259" key="3">
    <source>
        <dbReference type="Pfam" id="PF01551"/>
    </source>
</evidence>
<keyword evidence="1 2" id="KW-0732">Signal</keyword>
<dbReference type="Gene3D" id="2.70.70.10">
    <property type="entry name" value="Glucose Permease (Domain IIA)"/>
    <property type="match status" value="1"/>
</dbReference>
<dbReference type="GO" id="GO:0004222">
    <property type="term" value="F:metalloendopeptidase activity"/>
    <property type="evidence" value="ECO:0007669"/>
    <property type="project" value="TreeGrafter"/>
</dbReference>
<dbReference type="InterPro" id="IPR050570">
    <property type="entry name" value="Cell_wall_metabolism_enzyme"/>
</dbReference>
<dbReference type="InterPro" id="IPR011055">
    <property type="entry name" value="Dup_hybrid_motif"/>
</dbReference>
<accession>A0A2T4DNQ6</accession>
<organism evidence="4 5">
    <name type="scientific">Marivirga lumbricoides</name>
    <dbReference type="NCBI Taxonomy" id="1046115"/>
    <lineage>
        <taxon>Bacteria</taxon>
        <taxon>Pseudomonadati</taxon>
        <taxon>Bacteroidota</taxon>
        <taxon>Cytophagia</taxon>
        <taxon>Cytophagales</taxon>
        <taxon>Marivirgaceae</taxon>
        <taxon>Marivirga</taxon>
    </lineage>
</organism>
<evidence type="ECO:0000256" key="1">
    <source>
        <dbReference type="ARBA" id="ARBA00022729"/>
    </source>
</evidence>
<dbReference type="PANTHER" id="PTHR21666">
    <property type="entry name" value="PEPTIDASE-RELATED"/>
    <property type="match status" value="1"/>
</dbReference>
<evidence type="ECO:0000313" key="5">
    <source>
        <dbReference type="Proteomes" id="UP000240608"/>
    </source>
</evidence>
<comment type="caution">
    <text evidence="4">The sequence shown here is derived from an EMBL/GenBank/DDBJ whole genome shotgun (WGS) entry which is preliminary data.</text>
</comment>
<dbReference type="CDD" id="cd12797">
    <property type="entry name" value="M23_peptidase"/>
    <property type="match status" value="1"/>
</dbReference>
<feature type="signal peptide" evidence="2">
    <location>
        <begin position="1"/>
        <end position="22"/>
    </location>
</feature>
<dbReference type="SUPFAM" id="SSF51261">
    <property type="entry name" value="Duplicated hybrid motif"/>
    <property type="match status" value="1"/>
</dbReference>
<evidence type="ECO:0000313" key="4">
    <source>
        <dbReference type="EMBL" id="PTB95432.1"/>
    </source>
</evidence>
<dbReference type="InterPro" id="IPR016047">
    <property type="entry name" value="M23ase_b-sheet_dom"/>
</dbReference>
<evidence type="ECO:0000256" key="2">
    <source>
        <dbReference type="SAM" id="SignalP"/>
    </source>
</evidence>
<dbReference type="Proteomes" id="UP000240608">
    <property type="component" value="Unassembled WGS sequence"/>
</dbReference>